<evidence type="ECO:0000256" key="5">
    <source>
        <dbReference type="PROSITE-ProRule" id="PRU00409"/>
    </source>
</evidence>
<dbReference type="Gene3D" id="3.40.50.20">
    <property type="match status" value="1"/>
</dbReference>
<dbReference type="InterPro" id="IPR013651">
    <property type="entry name" value="ATP-grasp_RimK-type"/>
</dbReference>
<dbReference type="AlphaFoldDB" id="A0A2K8UJG5"/>
<dbReference type="PROSITE" id="PS50975">
    <property type="entry name" value="ATP_GRASP"/>
    <property type="match status" value="1"/>
</dbReference>
<dbReference type="GO" id="GO:0016879">
    <property type="term" value="F:ligase activity, forming carbon-nitrogen bonds"/>
    <property type="evidence" value="ECO:0007669"/>
    <property type="project" value="TreeGrafter"/>
</dbReference>
<name>A0A2K8UJG5_9GAMM</name>
<protein>
    <submittedName>
        <fullName evidence="7">Alpha-L-glutamate ligase</fullName>
    </submittedName>
</protein>
<dbReference type="Gene3D" id="3.30.470.20">
    <property type="entry name" value="ATP-grasp fold, B domain"/>
    <property type="match status" value="1"/>
</dbReference>
<keyword evidence="1" id="KW-0479">Metal-binding</keyword>
<keyword evidence="3 5" id="KW-0067">ATP-binding</keyword>
<evidence type="ECO:0000256" key="2">
    <source>
        <dbReference type="ARBA" id="ARBA00022741"/>
    </source>
</evidence>
<reference evidence="7 8" key="1">
    <citation type="submission" date="2017-03" db="EMBL/GenBank/DDBJ databases">
        <title>Complete genome sequence of Candidatus 'Thiodictyon syntrophicum' sp. nov. strain Cad16T, a photolithoautotroph purple sulfur bacterium isolated from an alpine meromictic lake.</title>
        <authorList>
            <person name="Luedin S.M."/>
            <person name="Pothier J.F."/>
            <person name="Danza F."/>
            <person name="Storelli N."/>
            <person name="Wittwer M."/>
            <person name="Tonolla M."/>
        </authorList>
    </citation>
    <scope>NUCLEOTIDE SEQUENCE [LARGE SCALE GENOMIC DNA]</scope>
    <source>
        <strain evidence="7 8">Cad16T</strain>
        <plasmid evidence="8">Plasmid pts485</plasmid>
    </source>
</reference>
<feature type="domain" description="ATP-grasp" evidence="6">
    <location>
        <begin position="119"/>
        <end position="303"/>
    </location>
</feature>
<dbReference type="InterPro" id="IPR011761">
    <property type="entry name" value="ATP-grasp"/>
</dbReference>
<dbReference type="OrthoDB" id="9786585at2"/>
<evidence type="ECO:0000256" key="3">
    <source>
        <dbReference type="ARBA" id="ARBA00022840"/>
    </source>
</evidence>
<organism evidence="7 8">
    <name type="scientific">Candidatus Thiodictyon syntrophicum</name>
    <dbReference type="NCBI Taxonomy" id="1166950"/>
    <lineage>
        <taxon>Bacteria</taxon>
        <taxon>Pseudomonadati</taxon>
        <taxon>Pseudomonadota</taxon>
        <taxon>Gammaproteobacteria</taxon>
        <taxon>Chromatiales</taxon>
        <taxon>Chromatiaceae</taxon>
        <taxon>Thiodictyon</taxon>
    </lineage>
</organism>
<sequence length="316" mass="33635">MTARPHPARTRAAPVVAIFSDDPGWHGARLCAALAERGWVGRYVSLQTCHFDLSAGGPGLHLPGFDALPDAAFVRGVPGGTLEEVVYYLDVLHALRRLGVLVYNDGGAIERSVDKGMTSFLLHTAGVPTPPAWVVRDPDEAGRVLARELAAGHELVLKPLFGSQGEGLTRLNGKDHATLPRPVGSGIHYLQRFIPGDTAQAQDFRVFVIGARAVAAMRRSAPTGWITNVAQGASCHPADLTPDLRDLAEAAARTLEMAYAGVDILRDTAGRAWVIEVNGVPAWKGLQQVCGFDLAAALVADLLRLQRGAPRMEAVG</sequence>
<evidence type="ECO:0000259" key="6">
    <source>
        <dbReference type="PROSITE" id="PS50975"/>
    </source>
</evidence>
<evidence type="ECO:0000256" key="1">
    <source>
        <dbReference type="ARBA" id="ARBA00022723"/>
    </source>
</evidence>
<dbReference type="GO" id="GO:0005524">
    <property type="term" value="F:ATP binding"/>
    <property type="evidence" value="ECO:0007669"/>
    <property type="project" value="UniProtKB-UniRule"/>
</dbReference>
<evidence type="ECO:0000313" key="8">
    <source>
        <dbReference type="Proteomes" id="UP000232638"/>
    </source>
</evidence>
<evidence type="ECO:0000313" key="7">
    <source>
        <dbReference type="EMBL" id="AUB85714.1"/>
    </source>
</evidence>
<keyword evidence="7" id="KW-0614">Plasmid</keyword>
<dbReference type="Proteomes" id="UP000232638">
    <property type="component" value="Plasmid pTs485"/>
</dbReference>
<dbReference type="InterPro" id="IPR004666">
    <property type="entry name" value="Rp_bS6_RimK/Lys_biosynth_LsyX"/>
</dbReference>
<dbReference type="GO" id="GO:0046872">
    <property type="term" value="F:metal ion binding"/>
    <property type="evidence" value="ECO:0007669"/>
    <property type="project" value="UniProtKB-KW"/>
</dbReference>
<keyword evidence="8" id="KW-1185">Reference proteome</keyword>
<dbReference type="KEGG" id="tsy:THSYN_31775"/>
<dbReference type="SUPFAM" id="SSF56059">
    <property type="entry name" value="Glutathione synthetase ATP-binding domain-like"/>
    <property type="match status" value="1"/>
</dbReference>
<dbReference type="GO" id="GO:0005737">
    <property type="term" value="C:cytoplasm"/>
    <property type="evidence" value="ECO:0007669"/>
    <property type="project" value="TreeGrafter"/>
</dbReference>
<keyword evidence="2 5" id="KW-0547">Nucleotide-binding</keyword>
<geneLocation type="plasmid" evidence="8">
    <name>pts485</name>
</geneLocation>
<keyword evidence="4" id="KW-0464">Manganese</keyword>
<keyword evidence="7" id="KW-0436">Ligase</keyword>
<dbReference type="RefSeq" id="WP_100923319.1">
    <property type="nucleotide sequence ID" value="NZ_CP020372.1"/>
</dbReference>
<evidence type="ECO:0000256" key="4">
    <source>
        <dbReference type="ARBA" id="ARBA00023211"/>
    </source>
</evidence>
<dbReference type="EMBL" id="CP020372">
    <property type="protein sequence ID" value="AUB85714.1"/>
    <property type="molecule type" value="Genomic_DNA"/>
</dbReference>
<gene>
    <name evidence="7" type="ORF">THSYN_31775</name>
</gene>
<dbReference type="NCBIfam" id="TIGR00768">
    <property type="entry name" value="rimK_fam"/>
    <property type="match status" value="1"/>
</dbReference>
<proteinExistence type="predicted"/>
<accession>A0A2K8UJG5</accession>
<dbReference type="PANTHER" id="PTHR21621">
    <property type="entry name" value="RIBOSOMAL PROTEIN S6 MODIFICATION PROTEIN"/>
    <property type="match status" value="1"/>
</dbReference>
<dbReference type="Pfam" id="PF08443">
    <property type="entry name" value="RimK"/>
    <property type="match status" value="1"/>
</dbReference>
<dbReference type="PANTHER" id="PTHR21621:SF0">
    <property type="entry name" value="BETA-CITRYLGLUTAMATE SYNTHASE B-RELATED"/>
    <property type="match status" value="1"/>
</dbReference>